<dbReference type="AlphaFoldDB" id="A0A133UCH1"/>
<protein>
    <recommendedName>
        <fullName evidence="4">Nickel/cobalt efflux system</fullName>
    </recommendedName>
</protein>
<sequence>MVMGLLGVVTVSGVLGVTHGLEPDHLAGIVSLTSGAGTSRSPAVIGTVFASGHVLLVIAWLVAAHFLAGYIPLGGSLKTVGPVITGTVLTVLGVGLGVAGARKLIHRHSHTHERGRHEHYHLHLPFIRGDLHGFASGHSHEHAKKDYLKIGVVGALFTLSPPLSMIAFISLTLTASGGATVALAVAVYSIAIMSTMGLMGGGVGKLFNIVRTENEQIHAIIQCLASVVIITLAGYLLNHNLVALL</sequence>
<comment type="caution">
    <text evidence="2">The sequence shown here is derived from an EMBL/GenBank/DDBJ whole genome shotgun (WGS) entry which is preliminary data.</text>
</comment>
<feature type="transmembrane region" description="Helical" evidence="1">
    <location>
        <begin position="147"/>
        <end position="169"/>
    </location>
</feature>
<feature type="transmembrane region" description="Helical" evidence="1">
    <location>
        <begin position="44"/>
        <end position="68"/>
    </location>
</feature>
<keyword evidence="3" id="KW-1185">Reference proteome</keyword>
<feature type="transmembrane region" description="Helical" evidence="1">
    <location>
        <begin position="181"/>
        <end position="207"/>
    </location>
</feature>
<organism evidence="2 3">
    <name type="scientific">candidate division MSBL1 archaeon SCGC-AAA259D18</name>
    <dbReference type="NCBI Taxonomy" id="1698262"/>
    <lineage>
        <taxon>Archaea</taxon>
        <taxon>Methanobacteriati</taxon>
        <taxon>Methanobacteriota</taxon>
        <taxon>candidate division MSBL1</taxon>
    </lineage>
</organism>
<evidence type="ECO:0008006" key="4">
    <source>
        <dbReference type="Google" id="ProtNLM"/>
    </source>
</evidence>
<name>A0A133UCH1_9EURY</name>
<evidence type="ECO:0000256" key="1">
    <source>
        <dbReference type="SAM" id="Phobius"/>
    </source>
</evidence>
<gene>
    <name evidence="2" type="ORF">AKJ63_00510</name>
</gene>
<keyword evidence="1" id="KW-0472">Membrane</keyword>
<dbReference type="EMBL" id="LHXM01000007">
    <property type="protein sequence ID" value="KXA91885.1"/>
    <property type="molecule type" value="Genomic_DNA"/>
</dbReference>
<feature type="transmembrane region" description="Helical" evidence="1">
    <location>
        <begin position="219"/>
        <end position="237"/>
    </location>
</feature>
<dbReference type="PATRIC" id="fig|1698262.3.peg.492"/>
<accession>A0A133UCH1</accession>
<reference evidence="2 3" key="1">
    <citation type="journal article" date="2016" name="Sci. Rep.">
        <title>Metabolic traits of an uncultured archaeal lineage -MSBL1- from brine pools of the Red Sea.</title>
        <authorList>
            <person name="Mwirichia R."/>
            <person name="Alam I."/>
            <person name="Rashid M."/>
            <person name="Vinu M."/>
            <person name="Ba-Alawi W."/>
            <person name="Anthony Kamau A."/>
            <person name="Kamanda Ngugi D."/>
            <person name="Goker M."/>
            <person name="Klenk H.P."/>
            <person name="Bajic V."/>
            <person name="Stingl U."/>
        </authorList>
    </citation>
    <scope>NUCLEOTIDE SEQUENCE [LARGE SCALE GENOMIC DNA]</scope>
    <source>
        <strain evidence="2">SCGC-AAA259D18</strain>
    </source>
</reference>
<dbReference type="Proteomes" id="UP000070195">
    <property type="component" value="Unassembled WGS sequence"/>
</dbReference>
<evidence type="ECO:0000313" key="3">
    <source>
        <dbReference type="Proteomes" id="UP000070195"/>
    </source>
</evidence>
<proteinExistence type="predicted"/>
<keyword evidence="1" id="KW-0812">Transmembrane</keyword>
<keyword evidence="1" id="KW-1133">Transmembrane helix</keyword>
<evidence type="ECO:0000313" key="2">
    <source>
        <dbReference type="EMBL" id="KXA91885.1"/>
    </source>
</evidence>